<dbReference type="STRING" id="1220924.W2RKE8"/>
<dbReference type="GO" id="GO:0071949">
    <property type="term" value="F:FAD binding"/>
    <property type="evidence" value="ECO:0007669"/>
    <property type="project" value="InterPro"/>
</dbReference>
<evidence type="ECO:0000256" key="2">
    <source>
        <dbReference type="ARBA" id="ARBA00022630"/>
    </source>
</evidence>
<proteinExistence type="inferred from homology"/>
<dbReference type="OrthoDB" id="420606at2759"/>
<dbReference type="PANTHER" id="PTHR13789:SF147">
    <property type="entry name" value="PUTATIVE (AFU_ORTHOLOGUE AFUA_2G01950)-RELATED"/>
    <property type="match status" value="1"/>
</dbReference>
<keyword evidence="2" id="KW-0285">Flavoprotein</keyword>
<dbReference type="PRINTS" id="PR00420">
    <property type="entry name" value="RNGMNOXGNASE"/>
</dbReference>
<protein>
    <recommendedName>
        <fullName evidence="6">FAD-binding domain-containing protein</fullName>
    </recommendedName>
</protein>
<dbReference type="VEuPathDB" id="FungiDB:HMPREF1541_08481"/>
<comment type="similarity">
    <text evidence="1">Belongs to the paxM FAD-dependent monooxygenase family.</text>
</comment>
<dbReference type="InParanoid" id="W2RKE8"/>
<dbReference type="Proteomes" id="UP000030752">
    <property type="component" value="Unassembled WGS sequence"/>
</dbReference>
<dbReference type="SUPFAM" id="SSF51905">
    <property type="entry name" value="FAD/NAD(P)-binding domain"/>
    <property type="match status" value="1"/>
</dbReference>
<keyword evidence="4" id="KW-0560">Oxidoreductase</keyword>
<evidence type="ECO:0000256" key="5">
    <source>
        <dbReference type="ARBA" id="ARBA00023033"/>
    </source>
</evidence>
<dbReference type="SUPFAM" id="SSF54373">
    <property type="entry name" value="FAD-linked reductases, C-terminal domain"/>
    <property type="match status" value="1"/>
</dbReference>
<evidence type="ECO:0000259" key="6">
    <source>
        <dbReference type="Pfam" id="PF01494"/>
    </source>
</evidence>
<evidence type="ECO:0000256" key="3">
    <source>
        <dbReference type="ARBA" id="ARBA00022827"/>
    </source>
</evidence>
<dbReference type="Pfam" id="PF01494">
    <property type="entry name" value="FAD_binding_3"/>
    <property type="match status" value="1"/>
</dbReference>
<keyword evidence="8" id="KW-1185">Reference proteome</keyword>
<dbReference type="InterPro" id="IPR002938">
    <property type="entry name" value="FAD-bd"/>
</dbReference>
<accession>W2RKE8</accession>
<dbReference type="Gene3D" id="3.50.50.60">
    <property type="entry name" value="FAD/NAD(P)-binding domain"/>
    <property type="match status" value="1"/>
</dbReference>
<evidence type="ECO:0000313" key="7">
    <source>
        <dbReference type="EMBL" id="ETN36204.1"/>
    </source>
</evidence>
<dbReference type="AlphaFoldDB" id="W2RKE8"/>
<feature type="domain" description="FAD-binding" evidence="6">
    <location>
        <begin position="7"/>
        <end position="354"/>
    </location>
</feature>
<dbReference type="EMBL" id="KB822725">
    <property type="protein sequence ID" value="ETN36204.1"/>
    <property type="molecule type" value="Genomic_DNA"/>
</dbReference>
<dbReference type="InterPro" id="IPR050493">
    <property type="entry name" value="FAD-dep_Monooxygenase_BioMet"/>
</dbReference>
<dbReference type="InterPro" id="IPR036188">
    <property type="entry name" value="FAD/NAD-bd_sf"/>
</dbReference>
<dbReference type="GO" id="GO:0004497">
    <property type="term" value="F:monooxygenase activity"/>
    <property type="evidence" value="ECO:0007669"/>
    <property type="project" value="UniProtKB-KW"/>
</dbReference>
<dbReference type="PANTHER" id="PTHR13789">
    <property type="entry name" value="MONOOXYGENASE"/>
    <property type="match status" value="1"/>
</dbReference>
<dbReference type="HOGENOM" id="CLU_009665_19_3_1"/>
<dbReference type="eggNOG" id="KOG2614">
    <property type="taxonomic scope" value="Eukaryota"/>
</dbReference>
<evidence type="ECO:0000313" key="8">
    <source>
        <dbReference type="Proteomes" id="UP000030752"/>
    </source>
</evidence>
<keyword evidence="3" id="KW-0274">FAD</keyword>
<gene>
    <name evidence="7" type="ORF">HMPREF1541_08481</name>
</gene>
<name>W2RKE8_CYPE1</name>
<evidence type="ECO:0000256" key="4">
    <source>
        <dbReference type="ARBA" id="ARBA00023002"/>
    </source>
</evidence>
<sequence length="495" mass="54002">MANSRLRVGIIGAGIGGLTAAIAIARAGADVTILEAATELGEIGAGIQVLPNVSRFLIRWGVDKIIGDDLVPFKECNTRWGPDATLIEHSDTTAVVRNTGFPWWVVRRDHLHAGLAESAKRHGCKLIVNARVSQIHDSGPSVAVSTENGASYTFDLALGADGIRSVTRAHLFPGVTAKATSKVAAYRGVLSYSAIYAAAPEARGLLSAGGDVWTGPRGYILTYPISGGRECNIVTAFCKDDYVTKPEAVSTDEFRSYYKDYHPVLQKMISLVDYTQRWPLLTMPRLETWSNSKRNLVLLGDAAHCMQNHMAQGAATAMEDGAFLGRVISEVVRGVLSLDEAIRLYEKQRIPKAWIKQQLSHISGINNMREKPEDIRDREAASKPQVEALGHNPVKAPELPPTFRSWQIWDSDVSVPGVFYYDAEADADCAVMEFLQSSGEVDEFEMLSSRVKDKFVGYVADNGMGHHVLPALHDGTVKHGETVDAFKRVATAVEE</sequence>
<keyword evidence="5" id="KW-0503">Monooxygenase</keyword>
<reference evidence="7 8" key="1">
    <citation type="submission" date="2013-03" db="EMBL/GenBank/DDBJ databases">
        <title>The Genome Sequence of Phialophora europaea CBS 101466.</title>
        <authorList>
            <consortium name="The Broad Institute Genomics Platform"/>
            <person name="Cuomo C."/>
            <person name="de Hoog S."/>
            <person name="Gorbushina A."/>
            <person name="Walker B."/>
            <person name="Young S.K."/>
            <person name="Zeng Q."/>
            <person name="Gargeya S."/>
            <person name="Fitzgerald M."/>
            <person name="Haas B."/>
            <person name="Abouelleil A."/>
            <person name="Allen A.W."/>
            <person name="Alvarado L."/>
            <person name="Arachchi H.M."/>
            <person name="Berlin A.M."/>
            <person name="Chapman S.B."/>
            <person name="Gainer-Dewar J."/>
            <person name="Goldberg J."/>
            <person name="Griggs A."/>
            <person name="Gujja S."/>
            <person name="Hansen M."/>
            <person name="Howarth C."/>
            <person name="Imamovic A."/>
            <person name="Ireland A."/>
            <person name="Larimer J."/>
            <person name="McCowan C."/>
            <person name="Murphy C."/>
            <person name="Pearson M."/>
            <person name="Poon T.W."/>
            <person name="Priest M."/>
            <person name="Roberts A."/>
            <person name="Saif S."/>
            <person name="Shea T."/>
            <person name="Sisk P."/>
            <person name="Sykes S."/>
            <person name="Wortman J."/>
            <person name="Nusbaum C."/>
            <person name="Birren B."/>
        </authorList>
    </citation>
    <scope>NUCLEOTIDE SEQUENCE [LARGE SCALE GENOMIC DNA]</scope>
    <source>
        <strain evidence="7 8">CBS 101466</strain>
    </source>
</reference>
<dbReference type="RefSeq" id="XP_008721022.1">
    <property type="nucleotide sequence ID" value="XM_008722800.1"/>
</dbReference>
<dbReference type="GeneID" id="19975820"/>
<evidence type="ECO:0000256" key="1">
    <source>
        <dbReference type="ARBA" id="ARBA00007992"/>
    </source>
</evidence>
<organism evidence="7 8">
    <name type="scientific">Cyphellophora europaea (strain CBS 101466)</name>
    <name type="common">Phialophora europaea</name>
    <dbReference type="NCBI Taxonomy" id="1220924"/>
    <lineage>
        <taxon>Eukaryota</taxon>
        <taxon>Fungi</taxon>
        <taxon>Dikarya</taxon>
        <taxon>Ascomycota</taxon>
        <taxon>Pezizomycotina</taxon>
        <taxon>Eurotiomycetes</taxon>
        <taxon>Chaetothyriomycetidae</taxon>
        <taxon>Chaetothyriales</taxon>
        <taxon>Cyphellophoraceae</taxon>
        <taxon>Cyphellophora</taxon>
    </lineage>
</organism>